<evidence type="ECO:0000256" key="5">
    <source>
        <dbReference type="PROSITE-ProRule" id="PRU00339"/>
    </source>
</evidence>
<gene>
    <name evidence="8" type="ORF">PC9H_009666</name>
</gene>
<feature type="compositionally biased region" description="Low complexity" evidence="6">
    <location>
        <begin position="177"/>
        <end position="192"/>
    </location>
</feature>
<comment type="caution">
    <text evidence="8">The sequence shown here is derived from an EMBL/GenBank/DDBJ whole genome shotgun (WGS) entry which is preliminary data.</text>
</comment>
<sequence>MDMNNPKKALQAKEKGNEAFKAGDYYAAIGHYTTAILNNRKDATFPLNRAAAYLKLGKNQDAERDCTTVLELSKSNLKALFRRGQARVGIEKYDAAKEDFEAIIKADPANDATKLELQKLREVMEKLDASKSARAQILTPAPGEPNTVRRRVPIAIVDDIPVSEDLLKPVSTRPLNPSDLPSPTPLQSSTPRTPEPRKLEAKKAEVATASQPPRKPASFKEAKQARDSIKPSRMGGGIFRPTGKHTVFTHVGPSVDDSPKPTMSLFDFSRAMHSLSTASDKWQLLLDNIPPSTLPQLFKTSLEPPLLVSMFEMFQSIEAQSSEVTEQIRQYLDVFVQVPRLSTIILFLTKAEKELIRGVCEKCGAREAGSFWASV</sequence>
<dbReference type="InterPro" id="IPR019734">
    <property type="entry name" value="TPR_rpt"/>
</dbReference>
<dbReference type="InterPro" id="IPR011990">
    <property type="entry name" value="TPR-like_helical_dom_sf"/>
</dbReference>
<organism evidence="8 9">
    <name type="scientific">Pleurotus ostreatus</name>
    <name type="common">Oyster mushroom</name>
    <name type="synonym">White-rot fungus</name>
    <dbReference type="NCBI Taxonomy" id="5322"/>
    <lineage>
        <taxon>Eukaryota</taxon>
        <taxon>Fungi</taxon>
        <taxon>Dikarya</taxon>
        <taxon>Basidiomycota</taxon>
        <taxon>Agaricomycotina</taxon>
        <taxon>Agaricomycetes</taxon>
        <taxon>Agaricomycetidae</taxon>
        <taxon>Agaricales</taxon>
        <taxon>Pleurotineae</taxon>
        <taxon>Pleurotaceae</taxon>
        <taxon>Pleurotus</taxon>
    </lineage>
</organism>
<dbReference type="OrthoDB" id="629492at2759"/>
<dbReference type="Pfam" id="PF13181">
    <property type="entry name" value="TPR_8"/>
    <property type="match status" value="1"/>
</dbReference>
<keyword evidence="1" id="KW-0677">Repeat</keyword>
<protein>
    <recommendedName>
        <fullName evidence="4">RNA polymerase II-associated protein 3</fullName>
    </recommendedName>
</protein>
<feature type="compositionally biased region" description="Basic and acidic residues" evidence="6">
    <location>
        <begin position="194"/>
        <end position="205"/>
    </location>
</feature>
<dbReference type="PANTHER" id="PTHR46423">
    <property type="entry name" value="RNA POLYMERASE II-ASSOCIATED PROTEIN 3"/>
    <property type="match status" value="1"/>
</dbReference>
<keyword evidence="2 5" id="KW-0802">TPR repeat</keyword>
<dbReference type="PANTHER" id="PTHR46423:SF1">
    <property type="entry name" value="RNA POLYMERASE II-ASSOCIATED PROTEIN 3"/>
    <property type="match status" value="1"/>
</dbReference>
<dbReference type="RefSeq" id="XP_036628553.1">
    <property type="nucleotide sequence ID" value="XM_036779164.1"/>
</dbReference>
<dbReference type="SMART" id="SM00028">
    <property type="entry name" value="TPR"/>
    <property type="match status" value="3"/>
</dbReference>
<feature type="repeat" description="TPR" evidence="5">
    <location>
        <begin position="77"/>
        <end position="110"/>
    </location>
</feature>
<reference evidence="8" key="1">
    <citation type="submission" date="2019-07" db="EMBL/GenBank/DDBJ databases">
        <authorList>
            <person name="Palmer J.M."/>
        </authorList>
    </citation>
    <scope>NUCLEOTIDE SEQUENCE</scope>
    <source>
        <strain evidence="8">PC9</strain>
    </source>
</reference>
<dbReference type="GeneID" id="59379484"/>
<keyword evidence="9" id="KW-1185">Reference proteome</keyword>
<dbReference type="VEuPathDB" id="FungiDB:PC9H_009666"/>
<dbReference type="SUPFAM" id="SSF48452">
    <property type="entry name" value="TPR-like"/>
    <property type="match status" value="1"/>
</dbReference>
<feature type="domain" description="RNA-polymerase II-associated protein 3-like C-terminal" evidence="7">
    <location>
        <begin position="263"/>
        <end position="353"/>
    </location>
</feature>
<evidence type="ECO:0000256" key="4">
    <source>
        <dbReference type="ARBA" id="ARBA00040133"/>
    </source>
</evidence>
<dbReference type="Proteomes" id="UP000623687">
    <property type="component" value="Unassembled WGS sequence"/>
</dbReference>
<dbReference type="InterPro" id="IPR051966">
    <property type="entry name" value="RPAP3"/>
</dbReference>
<dbReference type="GO" id="GO:0101031">
    <property type="term" value="C:protein folding chaperone complex"/>
    <property type="evidence" value="ECO:0007669"/>
    <property type="project" value="TreeGrafter"/>
</dbReference>
<evidence type="ECO:0000256" key="6">
    <source>
        <dbReference type="SAM" id="MobiDB-lite"/>
    </source>
</evidence>
<comment type="similarity">
    <text evidence="3">Belongs to the RPAP3 family.</text>
</comment>
<dbReference type="InterPro" id="IPR025986">
    <property type="entry name" value="RPAP3-like_C"/>
</dbReference>
<feature type="compositionally biased region" description="Basic and acidic residues" evidence="6">
    <location>
        <begin position="218"/>
        <end position="230"/>
    </location>
</feature>
<evidence type="ECO:0000256" key="1">
    <source>
        <dbReference type="ARBA" id="ARBA00022737"/>
    </source>
</evidence>
<dbReference type="EMBL" id="JACETU010000007">
    <property type="protein sequence ID" value="KAF7424359.1"/>
    <property type="molecule type" value="Genomic_DNA"/>
</dbReference>
<dbReference type="PROSITE" id="PS50005">
    <property type="entry name" value="TPR"/>
    <property type="match status" value="1"/>
</dbReference>
<dbReference type="Pfam" id="PF13877">
    <property type="entry name" value="RPAP3_C"/>
    <property type="match status" value="1"/>
</dbReference>
<evidence type="ECO:0000259" key="7">
    <source>
        <dbReference type="Pfam" id="PF13877"/>
    </source>
</evidence>
<evidence type="ECO:0000313" key="8">
    <source>
        <dbReference type="EMBL" id="KAF7424359.1"/>
    </source>
</evidence>
<evidence type="ECO:0000256" key="2">
    <source>
        <dbReference type="ARBA" id="ARBA00022803"/>
    </source>
</evidence>
<feature type="region of interest" description="Disordered" evidence="6">
    <location>
        <begin position="168"/>
        <end position="238"/>
    </location>
</feature>
<accession>A0A8H7DN60</accession>
<name>A0A8H7DN60_PLEOS</name>
<dbReference type="Pfam" id="PF13432">
    <property type="entry name" value="TPR_16"/>
    <property type="match status" value="1"/>
</dbReference>
<proteinExistence type="inferred from homology"/>
<evidence type="ECO:0000256" key="3">
    <source>
        <dbReference type="ARBA" id="ARBA00038275"/>
    </source>
</evidence>
<evidence type="ECO:0000313" key="9">
    <source>
        <dbReference type="Proteomes" id="UP000623687"/>
    </source>
</evidence>
<dbReference type="AlphaFoldDB" id="A0A8H7DN60"/>
<dbReference type="Gene3D" id="1.25.40.10">
    <property type="entry name" value="Tetratricopeptide repeat domain"/>
    <property type="match status" value="1"/>
</dbReference>